<name>A0A367ZMK3_9BACT</name>
<dbReference type="Proteomes" id="UP000252355">
    <property type="component" value="Unassembled WGS sequence"/>
</dbReference>
<accession>A0A367ZMK3</accession>
<dbReference type="EMBL" id="QOQW01000016">
    <property type="protein sequence ID" value="RCK79077.1"/>
    <property type="molecule type" value="Genomic_DNA"/>
</dbReference>
<dbReference type="AlphaFoldDB" id="A0A367ZMK3"/>
<reference evidence="2 3" key="1">
    <citation type="submission" date="2018-05" db="EMBL/GenBank/DDBJ databases">
        <title>A metagenomic window into the 2 km-deep terrestrial subsurface aquifer revealed taxonomically and functionally diverse microbial community comprising novel uncultured bacterial lineages.</title>
        <authorList>
            <person name="Kadnikov V.V."/>
            <person name="Mardanov A.V."/>
            <person name="Beletsky A.V."/>
            <person name="Banks D."/>
            <person name="Pimenov N.V."/>
            <person name="Frank Y.A."/>
            <person name="Karnachuk O.V."/>
            <person name="Ravin N.V."/>
        </authorList>
    </citation>
    <scope>NUCLEOTIDE SEQUENCE [LARGE SCALE GENOMIC DNA]</scope>
    <source>
        <strain evidence="2">BY5</strain>
    </source>
</reference>
<protein>
    <submittedName>
        <fullName evidence="2">Uncharacterized protein</fullName>
    </submittedName>
</protein>
<feature type="region of interest" description="Disordered" evidence="1">
    <location>
        <begin position="58"/>
        <end position="84"/>
    </location>
</feature>
<proteinExistence type="predicted"/>
<sequence length="84" mass="9292">MLLAASRDRMRRTPIGVTRYFLHSKDKNFFRQEGKRNFFELISTSCADAGLFLLHSAPGANRKAGQNGPEQRAGGRPACVPEAV</sequence>
<evidence type="ECO:0000313" key="3">
    <source>
        <dbReference type="Proteomes" id="UP000252355"/>
    </source>
</evidence>
<evidence type="ECO:0000313" key="2">
    <source>
        <dbReference type="EMBL" id="RCK79077.1"/>
    </source>
</evidence>
<organism evidence="2 3">
    <name type="scientific">Candidatus Ozemobacter sibiricus</name>
    <dbReference type="NCBI Taxonomy" id="2268124"/>
    <lineage>
        <taxon>Bacteria</taxon>
        <taxon>Candidatus Ozemobacteria</taxon>
        <taxon>Candidatus Ozemobacterales</taxon>
        <taxon>Candidatus Ozemobacteraceae</taxon>
        <taxon>Candidatus Ozemobacter</taxon>
    </lineage>
</organism>
<gene>
    <name evidence="2" type="ORF">OZSIB_0419</name>
</gene>
<evidence type="ECO:0000256" key="1">
    <source>
        <dbReference type="SAM" id="MobiDB-lite"/>
    </source>
</evidence>
<comment type="caution">
    <text evidence="2">The sequence shown here is derived from an EMBL/GenBank/DDBJ whole genome shotgun (WGS) entry which is preliminary data.</text>
</comment>